<feature type="non-terminal residue" evidence="2">
    <location>
        <position position="265"/>
    </location>
</feature>
<gene>
    <name evidence="2" type="ORF">H1R20_g7978</name>
</gene>
<protein>
    <submittedName>
        <fullName evidence="2">Uncharacterized protein</fullName>
    </submittedName>
</protein>
<evidence type="ECO:0000313" key="3">
    <source>
        <dbReference type="Proteomes" id="UP001140091"/>
    </source>
</evidence>
<comment type="caution">
    <text evidence="2">The sequence shown here is derived from an EMBL/GenBank/DDBJ whole genome shotgun (WGS) entry which is preliminary data.</text>
</comment>
<name>A0A9W8J7Y9_9AGAR</name>
<feature type="compositionally biased region" description="Basic and acidic residues" evidence="1">
    <location>
        <begin position="220"/>
        <end position="243"/>
    </location>
</feature>
<reference evidence="2" key="1">
    <citation type="submission" date="2022-06" db="EMBL/GenBank/DDBJ databases">
        <title>Genome Sequence of Candolleomyces eurysporus.</title>
        <authorList>
            <person name="Buettner E."/>
        </authorList>
    </citation>
    <scope>NUCLEOTIDE SEQUENCE</scope>
    <source>
        <strain evidence="2">VTCC 930004</strain>
    </source>
</reference>
<sequence>MSFTGVPWSTLAALARADLGARQMPWGLYSLELHAPEEFVPRSQASSPFALSKDQRKFVVACAFFARSAKADEANTEFLGSVYGRFFQRWPSPLTSDHVGLGSTCNGPSWPAGTSIPPISWEMFVSLSDEDLLVVQDDLLARANAKLDEIKRKMPRLRVPILNVTPTNEDDNENDDVTPMSENDDDENSDIIEIINKEPLPPNAPNPISEDIPGPSMPGPKDHPVSRRKADDLYRQLKPHDPLRGGSRNIVELIRVRPKHPQDAT</sequence>
<organism evidence="2 3">
    <name type="scientific">Candolleomyces eurysporus</name>
    <dbReference type="NCBI Taxonomy" id="2828524"/>
    <lineage>
        <taxon>Eukaryota</taxon>
        <taxon>Fungi</taxon>
        <taxon>Dikarya</taxon>
        <taxon>Basidiomycota</taxon>
        <taxon>Agaricomycotina</taxon>
        <taxon>Agaricomycetes</taxon>
        <taxon>Agaricomycetidae</taxon>
        <taxon>Agaricales</taxon>
        <taxon>Agaricineae</taxon>
        <taxon>Psathyrellaceae</taxon>
        <taxon>Candolleomyces</taxon>
    </lineage>
</organism>
<feature type="region of interest" description="Disordered" evidence="1">
    <location>
        <begin position="164"/>
        <end position="265"/>
    </location>
</feature>
<evidence type="ECO:0000313" key="2">
    <source>
        <dbReference type="EMBL" id="KAJ2929119.1"/>
    </source>
</evidence>
<feature type="compositionally biased region" description="Acidic residues" evidence="1">
    <location>
        <begin position="168"/>
        <end position="190"/>
    </location>
</feature>
<evidence type="ECO:0000256" key="1">
    <source>
        <dbReference type="SAM" id="MobiDB-lite"/>
    </source>
</evidence>
<dbReference type="AlphaFoldDB" id="A0A9W8J7Y9"/>
<proteinExistence type="predicted"/>
<keyword evidence="3" id="KW-1185">Reference proteome</keyword>
<accession>A0A9W8J7Y9</accession>
<dbReference type="Proteomes" id="UP001140091">
    <property type="component" value="Unassembled WGS sequence"/>
</dbReference>
<dbReference type="EMBL" id="JANBPK010000896">
    <property type="protein sequence ID" value="KAJ2929119.1"/>
    <property type="molecule type" value="Genomic_DNA"/>
</dbReference>